<dbReference type="SMART" id="SM00184">
    <property type="entry name" value="RING"/>
    <property type="match status" value="1"/>
</dbReference>
<dbReference type="FunFam" id="3.30.40.10:FF:000187">
    <property type="entry name" value="E3 ubiquitin-protein ligase ATL6"/>
    <property type="match status" value="1"/>
</dbReference>
<evidence type="ECO:0000256" key="1">
    <source>
        <dbReference type="ARBA" id="ARBA00000900"/>
    </source>
</evidence>
<dbReference type="SUPFAM" id="SSF57850">
    <property type="entry name" value="RING/U-box"/>
    <property type="match status" value="1"/>
</dbReference>
<dbReference type="PROSITE" id="PS50089">
    <property type="entry name" value="ZF_RING_2"/>
    <property type="match status" value="1"/>
</dbReference>
<evidence type="ECO:0000256" key="5">
    <source>
        <dbReference type="ARBA" id="ARBA00022679"/>
    </source>
</evidence>
<evidence type="ECO:0000313" key="18">
    <source>
        <dbReference type="Proteomes" id="UP000036987"/>
    </source>
</evidence>
<feature type="transmembrane region" description="Helical" evidence="15">
    <location>
        <begin position="96"/>
        <end position="117"/>
    </location>
</feature>
<dbReference type="EC" id="2.3.2.27" evidence="4"/>
<reference evidence="18" key="1">
    <citation type="journal article" date="2016" name="Nature">
        <title>The genome of the seagrass Zostera marina reveals angiosperm adaptation to the sea.</title>
        <authorList>
            <person name="Olsen J.L."/>
            <person name="Rouze P."/>
            <person name="Verhelst B."/>
            <person name="Lin Y.-C."/>
            <person name="Bayer T."/>
            <person name="Collen J."/>
            <person name="Dattolo E."/>
            <person name="De Paoli E."/>
            <person name="Dittami S."/>
            <person name="Maumus F."/>
            <person name="Michel G."/>
            <person name="Kersting A."/>
            <person name="Lauritano C."/>
            <person name="Lohaus R."/>
            <person name="Toepel M."/>
            <person name="Tonon T."/>
            <person name="Vanneste K."/>
            <person name="Amirebrahimi M."/>
            <person name="Brakel J."/>
            <person name="Bostroem C."/>
            <person name="Chovatia M."/>
            <person name="Grimwood J."/>
            <person name="Jenkins J.W."/>
            <person name="Jueterbock A."/>
            <person name="Mraz A."/>
            <person name="Stam W.T."/>
            <person name="Tice H."/>
            <person name="Bornberg-Bauer E."/>
            <person name="Green P.J."/>
            <person name="Pearson G.A."/>
            <person name="Procaccini G."/>
            <person name="Duarte C.M."/>
            <person name="Schmutz J."/>
            <person name="Reusch T.B.H."/>
            <person name="Van de Peer Y."/>
        </authorList>
    </citation>
    <scope>NUCLEOTIDE SEQUENCE [LARGE SCALE GENOMIC DNA]</scope>
    <source>
        <strain evidence="18">cv. Finnish</strain>
    </source>
</reference>
<dbReference type="CDD" id="cd16461">
    <property type="entry name" value="RING-H2_EL5-like"/>
    <property type="match status" value="1"/>
</dbReference>
<keyword evidence="12 15" id="KW-0472">Membrane</keyword>
<accession>A0A0K9P972</accession>
<keyword evidence="7" id="KW-0479">Metal-binding</keyword>
<evidence type="ECO:0000256" key="13">
    <source>
        <dbReference type="PROSITE-ProRule" id="PRU00175"/>
    </source>
</evidence>
<evidence type="ECO:0000256" key="10">
    <source>
        <dbReference type="ARBA" id="ARBA00022833"/>
    </source>
</evidence>
<keyword evidence="5" id="KW-0808">Transferase</keyword>
<evidence type="ECO:0000256" key="6">
    <source>
        <dbReference type="ARBA" id="ARBA00022692"/>
    </source>
</evidence>
<dbReference type="AlphaFoldDB" id="A0A0K9P972"/>
<dbReference type="GO" id="GO:0008270">
    <property type="term" value="F:zinc ion binding"/>
    <property type="evidence" value="ECO:0007669"/>
    <property type="project" value="UniProtKB-KW"/>
</dbReference>
<evidence type="ECO:0000313" key="17">
    <source>
        <dbReference type="EMBL" id="KMZ65603.1"/>
    </source>
</evidence>
<comment type="catalytic activity">
    <reaction evidence="1">
        <text>S-ubiquitinyl-[E2 ubiquitin-conjugating enzyme]-L-cysteine + [acceptor protein]-L-lysine = [E2 ubiquitin-conjugating enzyme]-L-cysteine + N(6)-ubiquitinyl-[acceptor protein]-L-lysine.</text>
        <dbReference type="EC" id="2.3.2.27"/>
    </reaction>
</comment>
<comment type="subcellular location">
    <subcellularLocation>
        <location evidence="2">Membrane</location>
        <topology evidence="2">Single-pass membrane protein</topology>
    </subcellularLocation>
</comment>
<gene>
    <name evidence="17" type="ORF">ZOSMA_317G00190</name>
</gene>
<evidence type="ECO:0000256" key="9">
    <source>
        <dbReference type="ARBA" id="ARBA00022786"/>
    </source>
</evidence>
<evidence type="ECO:0000256" key="4">
    <source>
        <dbReference type="ARBA" id="ARBA00012483"/>
    </source>
</evidence>
<feature type="region of interest" description="Disordered" evidence="14">
    <location>
        <begin position="16"/>
        <end position="44"/>
    </location>
</feature>
<dbReference type="STRING" id="29655.A0A0K9P972"/>
<feature type="compositionally biased region" description="Polar residues" evidence="14">
    <location>
        <begin position="33"/>
        <end position="44"/>
    </location>
</feature>
<keyword evidence="6 15" id="KW-0812">Transmembrane</keyword>
<dbReference type="PANTHER" id="PTHR46539">
    <property type="entry name" value="E3 UBIQUITIN-PROTEIN LIGASE ATL42"/>
    <property type="match status" value="1"/>
</dbReference>
<protein>
    <recommendedName>
        <fullName evidence="4">RING-type E3 ubiquitin transferase</fullName>
        <ecNumber evidence="4">2.3.2.27</ecNumber>
    </recommendedName>
</protein>
<dbReference type="GO" id="GO:0016020">
    <property type="term" value="C:membrane"/>
    <property type="evidence" value="ECO:0007669"/>
    <property type="project" value="UniProtKB-SubCell"/>
</dbReference>
<proteinExistence type="predicted"/>
<evidence type="ECO:0000256" key="2">
    <source>
        <dbReference type="ARBA" id="ARBA00004167"/>
    </source>
</evidence>
<keyword evidence="11 15" id="KW-1133">Transmembrane helix</keyword>
<keyword evidence="10" id="KW-0862">Zinc</keyword>
<evidence type="ECO:0000259" key="16">
    <source>
        <dbReference type="PROSITE" id="PS50089"/>
    </source>
</evidence>
<dbReference type="Pfam" id="PF13639">
    <property type="entry name" value="zf-RING_2"/>
    <property type="match status" value="1"/>
</dbReference>
<evidence type="ECO:0000256" key="14">
    <source>
        <dbReference type="SAM" id="MobiDB-lite"/>
    </source>
</evidence>
<comment type="pathway">
    <text evidence="3">Protein modification; protein ubiquitination.</text>
</comment>
<evidence type="ECO:0000256" key="3">
    <source>
        <dbReference type="ARBA" id="ARBA00004906"/>
    </source>
</evidence>
<keyword evidence="8 13" id="KW-0863">Zinc-finger</keyword>
<comment type="caution">
    <text evidence="17">The sequence shown here is derived from an EMBL/GenBank/DDBJ whole genome shotgun (WGS) entry which is preliminary data.</text>
</comment>
<dbReference type="InterPro" id="IPR001841">
    <property type="entry name" value="Znf_RING"/>
</dbReference>
<dbReference type="PANTHER" id="PTHR46539:SF1">
    <property type="entry name" value="E3 UBIQUITIN-PROTEIN LIGASE ATL42"/>
    <property type="match status" value="1"/>
</dbReference>
<evidence type="ECO:0000256" key="11">
    <source>
        <dbReference type="ARBA" id="ARBA00022989"/>
    </source>
</evidence>
<feature type="domain" description="RING-type" evidence="16">
    <location>
        <begin position="175"/>
        <end position="217"/>
    </location>
</feature>
<evidence type="ECO:0000256" key="8">
    <source>
        <dbReference type="ARBA" id="ARBA00022771"/>
    </source>
</evidence>
<evidence type="ECO:0000256" key="12">
    <source>
        <dbReference type="ARBA" id="ARBA00023136"/>
    </source>
</evidence>
<keyword evidence="18" id="KW-1185">Reference proteome</keyword>
<keyword evidence="9" id="KW-0833">Ubl conjugation pathway</keyword>
<evidence type="ECO:0000256" key="15">
    <source>
        <dbReference type="SAM" id="Phobius"/>
    </source>
</evidence>
<evidence type="ECO:0000256" key="7">
    <source>
        <dbReference type="ARBA" id="ARBA00022723"/>
    </source>
</evidence>
<organism evidence="17 18">
    <name type="scientific">Zostera marina</name>
    <name type="common">Eelgrass</name>
    <dbReference type="NCBI Taxonomy" id="29655"/>
    <lineage>
        <taxon>Eukaryota</taxon>
        <taxon>Viridiplantae</taxon>
        <taxon>Streptophyta</taxon>
        <taxon>Embryophyta</taxon>
        <taxon>Tracheophyta</taxon>
        <taxon>Spermatophyta</taxon>
        <taxon>Magnoliopsida</taxon>
        <taxon>Liliopsida</taxon>
        <taxon>Zosteraceae</taxon>
        <taxon>Zostera</taxon>
    </lineage>
</organism>
<dbReference type="OMA" id="FESHSTC"/>
<dbReference type="Proteomes" id="UP000036987">
    <property type="component" value="Unassembled WGS sequence"/>
</dbReference>
<sequence length="433" mass="49334">MWSVHQKVITQPTISHHNRYPPYINRNRDESQNSDANTQMTTSDSTDAVVRNLTIAAFLLLTVPIGRVSSQSDESENKTESTDYSQDGFLSIKPSVVIIIGIFSIIFSLTLVLLLYAKFCNTFSNSLSISLNNHPDSFLNIDRRFSGLDKSIIESLPSFKFSSLVSSSKQGGLECSVCLTTFENSDVLRLLPKCKHMFHMECVSQWLENHSSCPLCRYKVEVQDLTTFNNSSSDFFDLFVKREIDKKDVNCYRDHPVDTLIDLEEEQGIHDRRLHKLKRKINVIGAMLDNNRWSDLNSADLTWLNSDMLNHTSNRRFSNSGNLKWNRDMTDVRKRNIIFSERHGSNNYDDDDSGSGGEKKHFNLVQTTSSDNSVKRCMSEMTGVPRFTDQSSTSNGQDDEVGKLWLPIAKKTVELFAGKKNLVQQQKHSLLDF</sequence>
<dbReference type="OrthoDB" id="8062037at2759"/>
<dbReference type="Gene3D" id="3.30.40.10">
    <property type="entry name" value="Zinc/RING finger domain, C3HC4 (zinc finger)"/>
    <property type="match status" value="1"/>
</dbReference>
<dbReference type="GO" id="GO:0061630">
    <property type="term" value="F:ubiquitin protein ligase activity"/>
    <property type="evidence" value="ECO:0007669"/>
    <property type="project" value="UniProtKB-EC"/>
</dbReference>
<name>A0A0K9P972_ZOSMR</name>
<dbReference type="InterPro" id="IPR013083">
    <property type="entry name" value="Znf_RING/FYVE/PHD"/>
</dbReference>
<dbReference type="EMBL" id="LFYR01001027">
    <property type="protein sequence ID" value="KMZ65603.1"/>
    <property type="molecule type" value="Genomic_DNA"/>
</dbReference>